<dbReference type="PANTHER" id="PTHR23150">
    <property type="entry name" value="SULFATASE MODIFYING FACTOR 1, 2"/>
    <property type="match status" value="1"/>
</dbReference>
<dbReference type="InterPro" id="IPR042095">
    <property type="entry name" value="SUMF_sf"/>
</dbReference>
<name>A0A5C6WZ11_9DELT</name>
<dbReference type="AlphaFoldDB" id="A0A5C6WZ11"/>
<dbReference type="InterPro" id="IPR051043">
    <property type="entry name" value="Sulfatase_Mod_Factor_Kinase"/>
</dbReference>
<dbReference type="EMBL" id="VOSM01000012">
    <property type="protein sequence ID" value="TXD34773.1"/>
    <property type="molecule type" value="Genomic_DNA"/>
</dbReference>
<dbReference type="OrthoDB" id="9768004at2"/>
<evidence type="ECO:0000313" key="3">
    <source>
        <dbReference type="EMBL" id="TXD34773.1"/>
    </source>
</evidence>
<evidence type="ECO:0000259" key="2">
    <source>
        <dbReference type="Pfam" id="PF03781"/>
    </source>
</evidence>
<dbReference type="PANTHER" id="PTHR23150:SF19">
    <property type="entry name" value="FORMYLGLYCINE-GENERATING ENZYME"/>
    <property type="match status" value="1"/>
</dbReference>
<dbReference type="GO" id="GO:0120147">
    <property type="term" value="F:formylglycine-generating oxidase activity"/>
    <property type="evidence" value="ECO:0007669"/>
    <property type="project" value="TreeGrafter"/>
</dbReference>
<organism evidence="3 4">
    <name type="scientific">Lujinxingia vulgaris</name>
    <dbReference type="NCBI Taxonomy" id="2600176"/>
    <lineage>
        <taxon>Bacteria</taxon>
        <taxon>Deltaproteobacteria</taxon>
        <taxon>Bradymonadales</taxon>
        <taxon>Lujinxingiaceae</taxon>
        <taxon>Lujinxingia</taxon>
    </lineage>
</organism>
<evidence type="ECO:0000256" key="1">
    <source>
        <dbReference type="SAM" id="MobiDB-lite"/>
    </source>
</evidence>
<dbReference type="Proteomes" id="UP000321412">
    <property type="component" value="Unassembled WGS sequence"/>
</dbReference>
<protein>
    <submittedName>
        <fullName evidence="3">SUMF1/EgtB/PvdOfamily nonheme iron enzyme</fullName>
    </submittedName>
</protein>
<dbReference type="InterPro" id="IPR005532">
    <property type="entry name" value="SUMF_dom"/>
</dbReference>
<sequence length="465" mass="49038">MLVISLAAGCSSEPAPTPEPDSSFDAAEDAQPEDADAQPEDADAQPEDADAQPEDADAQPGDADAQPEDADAQPEDADAQPEDADADATDATDADASDSDAGATDADLDATDADGDTDSADASDSDADTDADPILTVPTCTADVDCTEGHCSNGVCTPEGHVYLPPATYTRGAPTTERGFHEDRENGEHTAVLTRGFYMKTTTVTQGEWLDVMGGSNPAYFAACGGDCPIEHITWWEALAYANALSASEGLEACYNLQGCVGRAIGTGCYPTDRDEGQICSGYYCDKDLLAPLDLDCNGYRLPTEAEWEYAARGGTTTAFITPSGDLTEWGPSPVDPEMDQIAWYIGNSAVTYPTGYDCSTDPDNPIPCGTHPVAQKAPNGFGLYDMTGNVWELVWDWAGDYPEPGTTVTDPTGPATGIGRRMRGGTYVSGGQYLRVAYRTKIGEASRLPFIGFRLVRTVTPAQD</sequence>
<accession>A0A5C6WZ11</accession>
<dbReference type="InterPro" id="IPR016187">
    <property type="entry name" value="CTDL_fold"/>
</dbReference>
<feature type="region of interest" description="Disordered" evidence="1">
    <location>
        <begin position="1"/>
        <end position="135"/>
    </location>
</feature>
<comment type="caution">
    <text evidence="3">The sequence shown here is derived from an EMBL/GenBank/DDBJ whole genome shotgun (WGS) entry which is preliminary data.</text>
</comment>
<feature type="compositionally biased region" description="Acidic residues" evidence="1">
    <location>
        <begin position="65"/>
        <end position="98"/>
    </location>
</feature>
<proteinExistence type="predicted"/>
<dbReference type="SUPFAM" id="SSF56436">
    <property type="entry name" value="C-type lectin-like"/>
    <property type="match status" value="1"/>
</dbReference>
<dbReference type="Pfam" id="PF03781">
    <property type="entry name" value="FGE-sulfatase"/>
    <property type="match status" value="1"/>
</dbReference>
<feature type="domain" description="Sulfatase-modifying factor enzyme-like" evidence="2">
    <location>
        <begin position="160"/>
        <end position="458"/>
    </location>
</feature>
<evidence type="ECO:0000313" key="4">
    <source>
        <dbReference type="Proteomes" id="UP000321412"/>
    </source>
</evidence>
<reference evidence="3 4" key="1">
    <citation type="submission" date="2019-08" db="EMBL/GenBank/DDBJ databases">
        <title>Bradymonadales sp. TMQ4.</title>
        <authorList>
            <person name="Liang Q."/>
        </authorList>
    </citation>
    <scope>NUCLEOTIDE SEQUENCE [LARGE SCALE GENOMIC DNA]</scope>
    <source>
        <strain evidence="3 4">TMQ4</strain>
    </source>
</reference>
<gene>
    <name evidence="3" type="ORF">FRC98_18240</name>
</gene>
<keyword evidence="4" id="KW-1185">Reference proteome</keyword>
<dbReference type="Gene3D" id="3.90.1580.10">
    <property type="entry name" value="paralog of FGE (formylglycine-generating enzyme)"/>
    <property type="match status" value="1"/>
</dbReference>
<feature type="compositionally biased region" description="Acidic residues" evidence="1">
    <location>
        <begin position="106"/>
        <end position="131"/>
    </location>
</feature>
<feature type="compositionally biased region" description="Acidic residues" evidence="1">
    <location>
        <begin position="26"/>
        <end position="57"/>
    </location>
</feature>